<evidence type="ECO:0000313" key="2">
    <source>
        <dbReference type="EnsemblPlants" id="PAC:32975812.CDS.1"/>
    </source>
</evidence>
<accession>A0A7I4A124</accession>
<organism evidence="2 3">
    <name type="scientific">Physcomitrium patens</name>
    <name type="common">Spreading-leaved earth moss</name>
    <name type="synonym">Physcomitrella patens</name>
    <dbReference type="NCBI Taxonomy" id="3218"/>
    <lineage>
        <taxon>Eukaryota</taxon>
        <taxon>Viridiplantae</taxon>
        <taxon>Streptophyta</taxon>
        <taxon>Embryophyta</taxon>
        <taxon>Bryophyta</taxon>
        <taxon>Bryophytina</taxon>
        <taxon>Bryopsida</taxon>
        <taxon>Funariidae</taxon>
        <taxon>Funariales</taxon>
        <taxon>Funariaceae</taxon>
        <taxon>Physcomitrium</taxon>
    </lineage>
</organism>
<reference evidence="2" key="3">
    <citation type="submission" date="2020-12" db="UniProtKB">
        <authorList>
            <consortium name="EnsemblPlants"/>
        </authorList>
    </citation>
    <scope>IDENTIFICATION</scope>
</reference>
<proteinExistence type="predicted"/>
<reference evidence="2 3" key="2">
    <citation type="journal article" date="2018" name="Plant J.">
        <title>The Physcomitrella patens chromosome-scale assembly reveals moss genome structure and evolution.</title>
        <authorList>
            <person name="Lang D."/>
            <person name="Ullrich K.K."/>
            <person name="Murat F."/>
            <person name="Fuchs J."/>
            <person name="Jenkins J."/>
            <person name="Haas F.B."/>
            <person name="Piednoel M."/>
            <person name="Gundlach H."/>
            <person name="Van Bel M."/>
            <person name="Meyberg R."/>
            <person name="Vives C."/>
            <person name="Morata J."/>
            <person name="Symeonidi A."/>
            <person name="Hiss M."/>
            <person name="Muchero W."/>
            <person name="Kamisugi Y."/>
            <person name="Saleh O."/>
            <person name="Blanc G."/>
            <person name="Decker E.L."/>
            <person name="van Gessel N."/>
            <person name="Grimwood J."/>
            <person name="Hayes R.D."/>
            <person name="Graham S.W."/>
            <person name="Gunter L.E."/>
            <person name="McDaniel S.F."/>
            <person name="Hoernstein S.N.W."/>
            <person name="Larsson A."/>
            <person name="Li F.W."/>
            <person name="Perroud P.F."/>
            <person name="Phillips J."/>
            <person name="Ranjan P."/>
            <person name="Rokshar D.S."/>
            <person name="Rothfels C.J."/>
            <person name="Schneider L."/>
            <person name="Shu S."/>
            <person name="Stevenson D.W."/>
            <person name="Thummler F."/>
            <person name="Tillich M."/>
            <person name="Villarreal Aguilar J.C."/>
            <person name="Widiez T."/>
            <person name="Wong G.K."/>
            <person name="Wymore A."/>
            <person name="Zhang Y."/>
            <person name="Zimmer A.D."/>
            <person name="Quatrano R.S."/>
            <person name="Mayer K.F.X."/>
            <person name="Goodstein D."/>
            <person name="Casacuberta J.M."/>
            <person name="Vandepoele K."/>
            <person name="Reski R."/>
            <person name="Cuming A.C."/>
            <person name="Tuskan G.A."/>
            <person name="Maumus F."/>
            <person name="Salse J."/>
            <person name="Schmutz J."/>
            <person name="Rensing S.A."/>
        </authorList>
    </citation>
    <scope>NUCLEOTIDE SEQUENCE [LARGE SCALE GENOMIC DNA]</scope>
    <source>
        <strain evidence="2 3">cv. Gransden 2004</strain>
    </source>
</reference>
<dbReference type="Proteomes" id="UP000006727">
    <property type="component" value="Chromosome 6"/>
</dbReference>
<protein>
    <submittedName>
        <fullName evidence="2">Uncharacterized protein</fullName>
    </submittedName>
</protein>
<dbReference type="InParanoid" id="A0A7I4A124"/>
<dbReference type="AlphaFoldDB" id="A0A7I4A124"/>
<reference evidence="2 3" key="1">
    <citation type="journal article" date="2008" name="Science">
        <title>The Physcomitrella genome reveals evolutionary insights into the conquest of land by plants.</title>
        <authorList>
            <person name="Rensing S."/>
            <person name="Lang D."/>
            <person name="Zimmer A."/>
            <person name="Terry A."/>
            <person name="Salamov A."/>
            <person name="Shapiro H."/>
            <person name="Nishiyama T."/>
            <person name="Perroud P.-F."/>
            <person name="Lindquist E."/>
            <person name="Kamisugi Y."/>
            <person name="Tanahashi T."/>
            <person name="Sakakibara K."/>
            <person name="Fujita T."/>
            <person name="Oishi K."/>
            <person name="Shin-I T."/>
            <person name="Kuroki Y."/>
            <person name="Toyoda A."/>
            <person name="Suzuki Y."/>
            <person name="Hashimoto A."/>
            <person name="Yamaguchi K."/>
            <person name="Sugano A."/>
            <person name="Kohara Y."/>
            <person name="Fujiyama A."/>
            <person name="Anterola A."/>
            <person name="Aoki S."/>
            <person name="Ashton N."/>
            <person name="Barbazuk W.B."/>
            <person name="Barker E."/>
            <person name="Bennetzen J."/>
            <person name="Bezanilla M."/>
            <person name="Blankenship R."/>
            <person name="Cho S.H."/>
            <person name="Dutcher S."/>
            <person name="Estelle M."/>
            <person name="Fawcett J.A."/>
            <person name="Gundlach H."/>
            <person name="Hanada K."/>
            <person name="Heyl A."/>
            <person name="Hicks K.A."/>
            <person name="Hugh J."/>
            <person name="Lohr M."/>
            <person name="Mayer K."/>
            <person name="Melkozernov A."/>
            <person name="Murata T."/>
            <person name="Nelson D."/>
            <person name="Pils B."/>
            <person name="Prigge M."/>
            <person name="Reiss B."/>
            <person name="Renner T."/>
            <person name="Rombauts S."/>
            <person name="Rushton P."/>
            <person name="Sanderfoot A."/>
            <person name="Schween G."/>
            <person name="Shiu S.-H."/>
            <person name="Stueber K."/>
            <person name="Theodoulou F.L."/>
            <person name="Tu H."/>
            <person name="Van de Peer Y."/>
            <person name="Verrier P.J."/>
            <person name="Waters E."/>
            <person name="Wood A."/>
            <person name="Yang L."/>
            <person name="Cove D."/>
            <person name="Cuming A."/>
            <person name="Hasebe M."/>
            <person name="Lucas S."/>
            <person name="Mishler D.B."/>
            <person name="Reski R."/>
            <person name="Grigoriev I."/>
            <person name="Quatrano R.S."/>
            <person name="Boore J.L."/>
        </authorList>
    </citation>
    <scope>NUCLEOTIDE SEQUENCE [LARGE SCALE GENOMIC DNA]</scope>
    <source>
        <strain evidence="2 3">cv. Gransden 2004</strain>
    </source>
</reference>
<dbReference type="EnsemblPlants" id="Pp3c6_700V3.2">
    <property type="protein sequence ID" value="PAC:32975812.CDS.1"/>
    <property type="gene ID" value="Pp3c6_700"/>
</dbReference>
<feature type="region of interest" description="Disordered" evidence="1">
    <location>
        <begin position="1"/>
        <end position="22"/>
    </location>
</feature>
<dbReference type="Gramene" id="Pp3c6_700V3.2">
    <property type="protein sequence ID" value="PAC:32975812.CDS.1"/>
    <property type="gene ID" value="Pp3c6_700"/>
</dbReference>
<keyword evidence="3" id="KW-1185">Reference proteome</keyword>
<dbReference type="EMBL" id="ABEU02000006">
    <property type="status" value="NOT_ANNOTATED_CDS"/>
    <property type="molecule type" value="Genomic_DNA"/>
</dbReference>
<evidence type="ECO:0000256" key="1">
    <source>
        <dbReference type="SAM" id="MobiDB-lite"/>
    </source>
</evidence>
<sequence>MQWSLDKVTVADSSNSTHKQREADYRSSVLLNSVNGTRRHVLVECSTNPKISHMRRFFTMILRTPAILLG</sequence>
<evidence type="ECO:0000313" key="3">
    <source>
        <dbReference type="Proteomes" id="UP000006727"/>
    </source>
</evidence>
<name>A0A7I4A124_PHYPA</name>
<dbReference type="Gramene" id="Pp3c6_700V3.1">
    <property type="protein sequence ID" value="PAC:32975811.CDS.1"/>
    <property type="gene ID" value="Pp3c6_700"/>
</dbReference>
<dbReference type="EnsemblPlants" id="Pp3c6_700V3.1">
    <property type="protein sequence ID" value="PAC:32975811.CDS.1"/>
    <property type="gene ID" value="Pp3c6_700"/>
</dbReference>